<dbReference type="PANTHER" id="PTHR35910">
    <property type="entry name" value="2EXR DOMAIN-CONTAINING PROTEIN"/>
    <property type="match status" value="1"/>
</dbReference>
<feature type="compositionally biased region" description="Polar residues" evidence="1">
    <location>
        <begin position="18"/>
        <end position="29"/>
    </location>
</feature>
<feature type="region of interest" description="Disordered" evidence="1">
    <location>
        <begin position="1"/>
        <end position="29"/>
    </location>
</feature>
<protein>
    <recommendedName>
        <fullName evidence="2">2EXR domain-containing protein</fullName>
    </recommendedName>
</protein>
<gene>
    <name evidence="3" type="ORF">VTL71DRAFT_4029</name>
</gene>
<organism evidence="3 4">
    <name type="scientific">Oculimacula yallundae</name>
    <dbReference type="NCBI Taxonomy" id="86028"/>
    <lineage>
        <taxon>Eukaryota</taxon>
        <taxon>Fungi</taxon>
        <taxon>Dikarya</taxon>
        <taxon>Ascomycota</taxon>
        <taxon>Pezizomycotina</taxon>
        <taxon>Leotiomycetes</taxon>
        <taxon>Helotiales</taxon>
        <taxon>Ploettnerulaceae</taxon>
        <taxon>Oculimacula</taxon>
    </lineage>
</organism>
<keyword evidence="4" id="KW-1185">Reference proteome</keyword>
<comment type="caution">
    <text evidence="3">The sequence shown here is derived from an EMBL/GenBank/DDBJ whole genome shotgun (WGS) entry which is preliminary data.</text>
</comment>
<dbReference type="Pfam" id="PF20150">
    <property type="entry name" value="2EXR"/>
    <property type="match status" value="1"/>
</dbReference>
<dbReference type="EMBL" id="JAZHXI010000013">
    <property type="protein sequence ID" value="KAL2064889.1"/>
    <property type="molecule type" value="Genomic_DNA"/>
</dbReference>
<evidence type="ECO:0000313" key="3">
    <source>
        <dbReference type="EMBL" id="KAL2064889.1"/>
    </source>
</evidence>
<name>A0ABR4C4Q5_9HELO</name>
<evidence type="ECO:0000256" key="1">
    <source>
        <dbReference type="SAM" id="MobiDB-lite"/>
    </source>
</evidence>
<dbReference type="Proteomes" id="UP001595075">
    <property type="component" value="Unassembled WGS sequence"/>
</dbReference>
<reference evidence="3 4" key="1">
    <citation type="journal article" date="2024" name="Commun. Biol.">
        <title>Comparative genomic analysis of thermophilic fungi reveals convergent evolutionary adaptations and gene losses.</title>
        <authorList>
            <person name="Steindorff A.S."/>
            <person name="Aguilar-Pontes M.V."/>
            <person name="Robinson A.J."/>
            <person name="Andreopoulos B."/>
            <person name="LaButti K."/>
            <person name="Kuo A."/>
            <person name="Mondo S."/>
            <person name="Riley R."/>
            <person name="Otillar R."/>
            <person name="Haridas S."/>
            <person name="Lipzen A."/>
            <person name="Grimwood J."/>
            <person name="Schmutz J."/>
            <person name="Clum A."/>
            <person name="Reid I.D."/>
            <person name="Moisan M.C."/>
            <person name="Butler G."/>
            <person name="Nguyen T.T.M."/>
            <person name="Dewar K."/>
            <person name="Conant G."/>
            <person name="Drula E."/>
            <person name="Henrissat B."/>
            <person name="Hansel C."/>
            <person name="Singer S."/>
            <person name="Hutchinson M.I."/>
            <person name="de Vries R.P."/>
            <person name="Natvig D.O."/>
            <person name="Powell A.J."/>
            <person name="Tsang A."/>
            <person name="Grigoriev I.V."/>
        </authorList>
    </citation>
    <scope>NUCLEOTIDE SEQUENCE [LARGE SCALE GENOMIC DNA]</scope>
    <source>
        <strain evidence="3 4">CBS 494.80</strain>
    </source>
</reference>
<dbReference type="InterPro" id="IPR045518">
    <property type="entry name" value="2EXR"/>
</dbReference>
<dbReference type="PANTHER" id="PTHR35910:SF6">
    <property type="entry name" value="2EXR DOMAIN-CONTAINING PROTEIN"/>
    <property type="match status" value="1"/>
</dbReference>
<feature type="compositionally biased region" description="Low complexity" evidence="1">
    <location>
        <begin position="1"/>
        <end position="17"/>
    </location>
</feature>
<sequence>MASSTPVASPSQAPPSSNNKSQTMATQTRPKITIPKHLITALNSALVDLNTHLLSKTILDSFDPSLVETSLLVEKTLLTNILTSKDRMKAILNPKPLTTFPKFSNLPLELRIMIWKLAGSEGKVIGVRAVKFKGDLRLAGTEARCPLLLVCKESREEALRAKDNFSISEIGAPKIYANFGVDTIWIQGVECFSDKAFQKQVCKIVGAGCMGSGVQRIAIHVQVMSEWRMYSFQVAEEPEMDFVFEASLKSLILVLEETRENTSGLGVGIADPAQSLESYFSGLSHDMRSKMFSHARYSSPYTTVTWQGLTLRDQRSLRGSSRSRHRYWKLATGTTTASIAHVLHTKANAENSQARPHGTSCLD</sequence>
<feature type="domain" description="2EXR" evidence="2">
    <location>
        <begin position="100"/>
        <end position="184"/>
    </location>
</feature>
<accession>A0ABR4C4Q5</accession>
<evidence type="ECO:0000313" key="4">
    <source>
        <dbReference type="Proteomes" id="UP001595075"/>
    </source>
</evidence>
<evidence type="ECO:0000259" key="2">
    <source>
        <dbReference type="Pfam" id="PF20150"/>
    </source>
</evidence>
<proteinExistence type="predicted"/>